<accession>A0A2R4LZL3</accession>
<evidence type="ECO:0000256" key="1">
    <source>
        <dbReference type="SAM" id="SignalP"/>
    </source>
</evidence>
<feature type="chain" id="PRO_5015334011" evidence="1">
    <location>
        <begin position="24"/>
        <end position="65"/>
    </location>
</feature>
<gene>
    <name evidence="2" type="ORF">DA792_03560</name>
</gene>
<dbReference type="EMBL" id="CP028475">
    <property type="protein sequence ID" value="AVW90272.1"/>
    <property type="molecule type" value="Genomic_DNA"/>
</dbReference>
<organism evidence="2 3">
    <name type="scientific">Celeribacter baekdonensis</name>
    <dbReference type="NCBI Taxonomy" id="875171"/>
    <lineage>
        <taxon>Bacteria</taxon>
        <taxon>Pseudomonadati</taxon>
        <taxon>Pseudomonadota</taxon>
        <taxon>Alphaproteobacteria</taxon>
        <taxon>Rhodobacterales</taxon>
        <taxon>Roseobacteraceae</taxon>
        <taxon>Celeribacter</taxon>
    </lineage>
</organism>
<dbReference type="Proteomes" id="UP000241447">
    <property type="component" value="Chromosome"/>
</dbReference>
<sequence length="65" mass="6746">MPFIRLLFVIFLTVASNVGALHASDGEASYDQHVLLVGEQGPLVIALSAASVLPRPGSTSLEIVG</sequence>
<name>A0A2R4LZL3_9RHOB</name>
<evidence type="ECO:0000313" key="2">
    <source>
        <dbReference type="EMBL" id="AVW90272.1"/>
    </source>
</evidence>
<dbReference type="AlphaFoldDB" id="A0A2R4LZL3"/>
<feature type="signal peptide" evidence="1">
    <location>
        <begin position="1"/>
        <end position="23"/>
    </location>
</feature>
<protein>
    <submittedName>
        <fullName evidence="2">Uncharacterized protein</fullName>
    </submittedName>
</protein>
<reference evidence="2 3" key="1">
    <citation type="submission" date="2018-03" db="EMBL/GenBank/DDBJ databases">
        <title>The Complete Genome of Celeribacter baekdonensis strain LH4, a Thiosulfate-Oxidizing Alphaproteobacterium Isolated from Gulf of Mexico Continental Slope Sediments.</title>
        <authorList>
            <person name="Flood B.E."/>
            <person name="Bailey J.V."/>
            <person name="Leprich D."/>
        </authorList>
    </citation>
    <scope>NUCLEOTIDE SEQUENCE [LARGE SCALE GENOMIC DNA]</scope>
    <source>
        <strain evidence="2 3">LH4</strain>
    </source>
</reference>
<evidence type="ECO:0000313" key="3">
    <source>
        <dbReference type="Proteomes" id="UP000241447"/>
    </source>
</evidence>
<dbReference type="KEGG" id="cbak:DA792_03560"/>
<keyword evidence="1" id="KW-0732">Signal</keyword>
<proteinExistence type="predicted"/>